<evidence type="ECO:0000256" key="9">
    <source>
        <dbReference type="ARBA" id="ARBA00022723"/>
    </source>
</evidence>
<keyword evidence="10 16" id="KW-0547">Nucleotide-binding</keyword>
<evidence type="ECO:0000256" key="8">
    <source>
        <dbReference type="ARBA" id="ARBA00022679"/>
    </source>
</evidence>
<dbReference type="SMART" id="SM00220">
    <property type="entry name" value="S_TKc"/>
    <property type="match status" value="1"/>
</dbReference>
<feature type="domain" description="Protein kinase" evidence="18">
    <location>
        <begin position="5"/>
        <end position="256"/>
    </location>
</feature>
<dbReference type="GO" id="GO:0005524">
    <property type="term" value="F:ATP binding"/>
    <property type="evidence" value="ECO:0007669"/>
    <property type="project" value="UniProtKB-UniRule"/>
</dbReference>
<dbReference type="InterPro" id="IPR050629">
    <property type="entry name" value="STE20/SPS1-PAK"/>
</dbReference>
<dbReference type="Gene3D" id="1.10.510.10">
    <property type="entry name" value="Transferase(Phosphotransferase) domain 1"/>
    <property type="match status" value="1"/>
</dbReference>
<accession>A0AAN7THP1</accession>
<keyword evidence="6" id="KW-0723">Serine/threonine-protein kinase</keyword>
<evidence type="ECO:0000313" key="19">
    <source>
        <dbReference type="EMBL" id="KAK5107945.1"/>
    </source>
</evidence>
<dbReference type="InterPro" id="IPR011009">
    <property type="entry name" value="Kinase-like_dom_sf"/>
</dbReference>
<comment type="subcellular location">
    <subcellularLocation>
        <location evidence="2">Cytoplasm</location>
    </subcellularLocation>
</comment>
<keyword evidence="5" id="KW-0963">Cytoplasm</keyword>
<feature type="compositionally biased region" description="Low complexity" evidence="17">
    <location>
        <begin position="468"/>
        <end position="484"/>
    </location>
</feature>
<dbReference type="Proteomes" id="UP001310890">
    <property type="component" value="Unassembled WGS sequence"/>
</dbReference>
<feature type="compositionally biased region" description="Basic and acidic residues" evidence="17">
    <location>
        <begin position="682"/>
        <end position="705"/>
    </location>
</feature>
<feature type="binding site" evidence="16">
    <location>
        <position position="34"/>
    </location>
    <ligand>
        <name>ATP</name>
        <dbReference type="ChEBI" id="CHEBI:30616"/>
    </ligand>
</feature>
<evidence type="ECO:0000256" key="7">
    <source>
        <dbReference type="ARBA" id="ARBA00022553"/>
    </source>
</evidence>
<comment type="catalytic activity">
    <reaction evidence="14">
        <text>L-threonyl-[protein] + ATP = O-phospho-L-threonyl-[protein] + ADP + H(+)</text>
        <dbReference type="Rhea" id="RHEA:46608"/>
        <dbReference type="Rhea" id="RHEA-COMP:11060"/>
        <dbReference type="Rhea" id="RHEA-COMP:11605"/>
        <dbReference type="ChEBI" id="CHEBI:15378"/>
        <dbReference type="ChEBI" id="CHEBI:30013"/>
        <dbReference type="ChEBI" id="CHEBI:30616"/>
        <dbReference type="ChEBI" id="CHEBI:61977"/>
        <dbReference type="ChEBI" id="CHEBI:456216"/>
        <dbReference type="EC" id="2.7.11.1"/>
    </reaction>
</comment>
<dbReference type="PROSITE" id="PS00107">
    <property type="entry name" value="PROTEIN_KINASE_ATP"/>
    <property type="match status" value="1"/>
</dbReference>
<evidence type="ECO:0000256" key="5">
    <source>
        <dbReference type="ARBA" id="ARBA00022490"/>
    </source>
</evidence>
<reference evidence="19" key="1">
    <citation type="submission" date="2023-08" db="EMBL/GenBank/DDBJ databases">
        <title>Black Yeasts Isolated from many extreme environments.</title>
        <authorList>
            <person name="Coleine C."/>
            <person name="Stajich J.E."/>
            <person name="Selbmann L."/>
        </authorList>
    </citation>
    <scope>NUCLEOTIDE SEQUENCE</scope>
    <source>
        <strain evidence="19">CCFEE 5401</strain>
    </source>
</reference>
<dbReference type="EMBL" id="JAVRRL010000101">
    <property type="protein sequence ID" value="KAK5107945.1"/>
    <property type="molecule type" value="Genomic_DNA"/>
</dbReference>
<keyword evidence="7" id="KW-0597">Phosphoprotein</keyword>
<dbReference type="PANTHER" id="PTHR48012">
    <property type="entry name" value="STERILE20-LIKE KINASE, ISOFORM B-RELATED"/>
    <property type="match status" value="1"/>
</dbReference>
<evidence type="ECO:0000256" key="10">
    <source>
        <dbReference type="ARBA" id="ARBA00022741"/>
    </source>
</evidence>
<dbReference type="SUPFAM" id="SSF56112">
    <property type="entry name" value="Protein kinase-like (PK-like)"/>
    <property type="match status" value="1"/>
</dbReference>
<keyword evidence="12 16" id="KW-0067">ATP-binding</keyword>
<comment type="cofactor">
    <cofactor evidence="1">
        <name>Mg(2+)</name>
        <dbReference type="ChEBI" id="CHEBI:18420"/>
    </cofactor>
</comment>
<evidence type="ECO:0000256" key="2">
    <source>
        <dbReference type="ARBA" id="ARBA00004496"/>
    </source>
</evidence>
<protein>
    <recommendedName>
        <fullName evidence="4">non-specific serine/threonine protein kinase</fullName>
        <ecNumber evidence="4">2.7.11.1</ecNumber>
    </recommendedName>
</protein>
<comment type="caution">
    <text evidence="19">The sequence shown here is derived from an EMBL/GenBank/DDBJ whole genome shotgun (WGS) entry which is preliminary data.</text>
</comment>
<comment type="similarity">
    <text evidence="3">Belongs to the protein kinase superfamily. STE Ser/Thr protein kinase family. STE20 subfamily.</text>
</comment>
<feature type="region of interest" description="Disordered" evidence="17">
    <location>
        <begin position="360"/>
        <end position="505"/>
    </location>
</feature>
<proteinExistence type="inferred from homology"/>
<dbReference type="GO" id="GO:0005737">
    <property type="term" value="C:cytoplasm"/>
    <property type="evidence" value="ECO:0007669"/>
    <property type="project" value="UniProtKB-SubCell"/>
</dbReference>
<gene>
    <name evidence="19" type="ORF">LTR62_000550</name>
</gene>
<dbReference type="FunFam" id="1.10.510.10:FF:000411">
    <property type="entry name" value="Probable Ste20-like kinase Don3"/>
    <property type="match status" value="1"/>
</dbReference>
<evidence type="ECO:0000256" key="6">
    <source>
        <dbReference type="ARBA" id="ARBA00022527"/>
    </source>
</evidence>
<evidence type="ECO:0000256" key="3">
    <source>
        <dbReference type="ARBA" id="ARBA00008874"/>
    </source>
</evidence>
<name>A0AAN7THP1_9PEZI</name>
<evidence type="ECO:0000259" key="18">
    <source>
        <dbReference type="PROSITE" id="PS50011"/>
    </source>
</evidence>
<comment type="catalytic activity">
    <reaction evidence="15">
        <text>L-seryl-[protein] + ATP = O-phospho-L-seryl-[protein] + ADP + H(+)</text>
        <dbReference type="Rhea" id="RHEA:17989"/>
        <dbReference type="Rhea" id="RHEA-COMP:9863"/>
        <dbReference type="Rhea" id="RHEA-COMP:11604"/>
        <dbReference type="ChEBI" id="CHEBI:15378"/>
        <dbReference type="ChEBI" id="CHEBI:29999"/>
        <dbReference type="ChEBI" id="CHEBI:30616"/>
        <dbReference type="ChEBI" id="CHEBI:83421"/>
        <dbReference type="ChEBI" id="CHEBI:456216"/>
        <dbReference type="EC" id="2.7.11.1"/>
    </reaction>
</comment>
<keyword evidence="9" id="KW-0479">Metal-binding</keyword>
<dbReference type="AlphaFoldDB" id="A0AAN7THP1"/>
<evidence type="ECO:0000256" key="17">
    <source>
        <dbReference type="SAM" id="MobiDB-lite"/>
    </source>
</evidence>
<evidence type="ECO:0000313" key="20">
    <source>
        <dbReference type="Proteomes" id="UP001310890"/>
    </source>
</evidence>
<evidence type="ECO:0000256" key="16">
    <source>
        <dbReference type="PROSITE-ProRule" id="PRU10141"/>
    </source>
</evidence>
<dbReference type="GO" id="GO:0004674">
    <property type="term" value="F:protein serine/threonine kinase activity"/>
    <property type="evidence" value="ECO:0007669"/>
    <property type="project" value="UniProtKB-KW"/>
</dbReference>
<dbReference type="PANTHER" id="PTHR48012:SF27">
    <property type="entry name" value="SERINE_THREONINE-PROTEIN KINASE SID1"/>
    <property type="match status" value="1"/>
</dbReference>
<evidence type="ECO:0000256" key="4">
    <source>
        <dbReference type="ARBA" id="ARBA00012513"/>
    </source>
</evidence>
<dbReference type="EC" id="2.7.11.1" evidence="4"/>
<feature type="compositionally biased region" description="Polar residues" evidence="17">
    <location>
        <begin position="366"/>
        <end position="401"/>
    </location>
</feature>
<dbReference type="PROSITE" id="PS50011">
    <property type="entry name" value="PROTEIN_KINASE_DOM"/>
    <property type="match status" value="1"/>
</dbReference>
<dbReference type="CDD" id="cd06609">
    <property type="entry name" value="STKc_MST3_like"/>
    <property type="match status" value="1"/>
</dbReference>
<feature type="compositionally biased region" description="Polar residues" evidence="17">
    <location>
        <begin position="650"/>
        <end position="662"/>
    </location>
</feature>
<keyword evidence="8" id="KW-0808">Transferase</keyword>
<evidence type="ECO:0000256" key="13">
    <source>
        <dbReference type="ARBA" id="ARBA00022842"/>
    </source>
</evidence>
<evidence type="ECO:0000256" key="1">
    <source>
        <dbReference type="ARBA" id="ARBA00001946"/>
    </source>
</evidence>
<feature type="region of interest" description="Disordered" evidence="17">
    <location>
        <begin position="595"/>
        <end position="713"/>
    </location>
</feature>
<evidence type="ECO:0000256" key="14">
    <source>
        <dbReference type="ARBA" id="ARBA00047899"/>
    </source>
</evidence>
<evidence type="ECO:0000256" key="15">
    <source>
        <dbReference type="ARBA" id="ARBA00048679"/>
    </source>
</evidence>
<dbReference type="Pfam" id="PF00069">
    <property type="entry name" value="Pkinase"/>
    <property type="match status" value="1"/>
</dbReference>
<dbReference type="InterPro" id="IPR000719">
    <property type="entry name" value="Prot_kinase_dom"/>
</dbReference>
<keyword evidence="11" id="KW-0418">Kinase</keyword>
<organism evidence="19 20">
    <name type="scientific">Meristemomyces frigidus</name>
    <dbReference type="NCBI Taxonomy" id="1508187"/>
    <lineage>
        <taxon>Eukaryota</taxon>
        <taxon>Fungi</taxon>
        <taxon>Dikarya</taxon>
        <taxon>Ascomycota</taxon>
        <taxon>Pezizomycotina</taxon>
        <taxon>Dothideomycetes</taxon>
        <taxon>Dothideomycetidae</taxon>
        <taxon>Mycosphaerellales</taxon>
        <taxon>Teratosphaeriaceae</taxon>
        <taxon>Meristemomyces</taxon>
    </lineage>
</organism>
<evidence type="ECO:0000256" key="11">
    <source>
        <dbReference type="ARBA" id="ARBA00022777"/>
    </source>
</evidence>
<dbReference type="InterPro" id="IPR017441">
    <property type="entry name" value="Protein_kinase_ATP_BS"/>
</dbReference>
<keyword evidence="13" id="KW-0460">Magnesium</keyword>
<evidence type="ECO:0000256" key="12">
    <source>
        <dbReference type="ARBA" id="ARBA00022840"/>
    </source>
</evidence>
<sequence length="742" mass="81811">MADEYQVLEELGSGSFGIVYRALEKATGETVAIKHIDLEGSDDDIREIQQEISLLATCSSEYVTRYKASFVRGVKLWIVMEYLGGGSCLDLLKPGPMAEAYIAIIMRELLQGLDYLHSTGKIHRDIKAANILLSESGQVKIADFGVAAQLTNIKSQRLTFVGTPFWMAPEVIQEAGYDFHADIWSLGITAMEMALGEPPRSDVHPMKVLFLIPKEKPPRLEGSKWSREFKDFVALCLNKEAERRPSARQLLKHAFVRRAGKTELLQELVRKSKEFERFGGRRQNDVRYYEETLREMSPAGEEDEWVFDTIRPSSSARDTVRMPVSAKHTVKRRKLERIPSGDGSEMDAAATAMEGMKLDAAPLGDISNSSNKTPTRDLSTIRTPKPRLSSQRRVSALTTRHVSVASPTARRVSRKVSGGTPTARKVSAHPPKQPLGLDMSFGNSPSTVRQFKRVSSGHQHAQPAKPLSPQQRSSSISPQDSIFDSDSENKPPRSPAHQSPAAPLTTKEAILGHRLYKKCIDPSFLEGHAATASSPNRQALSRVAEAWAALDEMDPEGELILLKTILDRVQADPRLASALLPHRVANAQLASLRSELSPAKKHHRTSVLPGDEPRDVSRSSGSTGGPPARDITPLASPSRARQPPAEGHSALSSPTKQPSSGSPGKLVLNPLNPHLRRMRSNRRLDEKGLERERERERRGVEEKMSGRLPGTEVQGGMEHVGLLGEVLYGRWAEGLQARWPAA</sequence>
<dbReference type="GO" id="GO:0046872">
    <property type="term" value="F:metal ion binding"/>
    <property type="evidence" value="ECO:0007669"/>
    <property type="project" value="UniProtKB-KW"/>
</dbReference>